<dbReference type="RefSeq" id="WP_194038620.1">
    <property type="nucleotide sequence ID" value="NZ_CP063373.1"/>
</dbReference>
<evidence type="ECO:0000313" key="2">
    <source>
        <dbReference type="EMBL" id="QOV33744.1"/>
    </source>
</evidence>
<dbReference type="PANTHER" id="PTHR42305:SF1">
    <property type="entry name" value="MEMBRANE PROTEIN RV1733C-RELATED"/>
    <property type="match status" value="1"/>
</dbReference>
<keyword evidence="3" id="KW-1185">Reference proteome</keyword>
<organism evidence="2 3">
    <name type="scientific">Streptomyces ferrugineus</name>
    <dbReference type="NCBI Taxonomy" id="1413221"/>
    <lineage>
        <taxon>Bacteria</taxon>
        <taxon>Bacillati</taxon>
        <taxon>Actinomycetota</taxon>
        <taxon>Actinomycetes</taxon>
        <taxon>Kitasatosporales</taxon>
        <taxon>Streptomycetaceae</taxon>
        <taxon>Streptomyces</taxon>
    </lineage>
</organism>
<dbReference type="KEGG" id="sfeu:IM697_26530"/>
<keyword evidence="1" id="KW-0812">Transmembrane</keyword>
<proteinExistence type="predicted"/>
<keyword evidence="1" id="KW-1133">Transmembrane helix</keyword>
<evidence type="ECO:0000256" key="1">
    <source>
        <dbReference type="SAM" id="Phobius"/>
    </source>
</evidence>
<feature type="transmembrane region" description="Helical" evidence="1">
    <location>
        <begin position="141"/>
        <end position="163"/>
    </location>
</feature>
<dbReference type="Proteomes" id="UP000594205">
    <property type="component" value="Chromosome"/>
</dbReference>
<gene>
    <name evidence="2" type="ORF">IM697_26530</name>
</gene>
<accession>A0A7M2SBP5</accession>
<dbReference type="InterPro" id="IPR039708">
    <property type="entry name" value="MT1774/Rv1733c-like"/>
</dbReference>
<reference evidence="2 3" key="1">
    <citation type="submission" date="2020-10" db="EMBL/GenBank/DDBJ databases">
        <title>Streptomyces ferrugineus complate genome analysis.</title>
        <authorList>
            <person name="Anwar N."/>
        </authorList>
    </citation>
    <scope>NUCLEOTIDE SEQUENCE [LARGE SCALE GENOMIC DNA]</scope>
    <source>
        <strain evidence="2 3">CCTCC AA2014009</strain>
    </source>
</reference>
<evidence type="ECO:0000313" key="3">
    <source>
        <dbReference type="Proteomes" id="UP000594205"/>
    </source>
</evidence>
<sequence length="191" mass="20255">MSDGTCAKRRLWRWHSNPLRRRDDIVEAWIVLAVWAVILVGGAVVGLVTAQAAAEAFTRQRAERRPVPAVLLADVPASASASGGTLALARISWTTPDGTTHTDRTLVDTGQKAGAEVTVWLDGRGALVTEPPSTTETAIEAGVLGVAAAVGLAGAAVGAGALARWRLDRRRIDQWGREWDLVGPLWGHRTG</sequence>
<dbReference type="AlphaFoldDB" id="A0A7M2SBP5"/>
<feature type="transmembrane region" description="Helical" evidence="1">
    <location>
        <begin position="28"/>
        <end position="48"/>
    </location>
</feature>
<dbReference type="PANTHER" id="PTHR42305">
    <property type="entry name" value="MEMBRANE PROTEIN RV1733C-RELATED"/>
    <property type="match status" value="1"/>
</dbReference>
<keyword evidence="1" id="KW-0472">Membrane</keyword>
<name>A0A7M2SBP5_9ACTN</name>
<dbReference type="EMBL" id="CP063373">
    <property type="protein sequence ID" value="QOV33744.1"/>
    <property type="molecule type" value="Genomic_DNA"/>
</dbReference>
<protein>
    <submittedName>
        <fullName evidence="2">Uncharacterized protein</fullName>
    </submittedName>
</protein>